<protein>
    <recommendedName>
        <fullName evidence="4">Bacterial type II secretion system protein E domain-containing protein</fullName>
    </recommendedName>
</protein>
<dbReference type="GO" id="GO:0005886">
    <property type="term" value="C:plasma membrane"/>
    <property type="evidence" value="ECO:0007669"/>
    <property type="project" value="TreeGrafter"/>
</dbReference>
<evidence type="ECO:0000256" key="1">
    <source>
        <dbReference type="ARBA" id="ARBA00006611"/>
    </source>
</evidence>
<evidence type="ECO:0000256" key="2">
    <source>
        <dbReference type="ARBA" id="ARBA00022741"/>
    </source>
</evidence>
<dbReference type="AlphaFoldDB" id="A0A1G2R0Y5"/>
<accession>A0A1G2R0Y5</accession>
<gene>
    <name evidence="5" type="ORF">A3C04_01895</name>
</gene>
<dbReference type="InterPro" id="IPR027417">
    <property type="entry name" value="P-loop_NTPase"/>
</dbReference>
<evidence type="ECO:0000313" key="5">
    <source>
        <dbReference type="EMBL" id="OHA66357.1"/>
    </source>
</evidence>
<name>A0A1G2R0Y5_9BACT</name>
<dbReference type="CDD" id="cd01129">
    <property type="entry name" value="PulE-GspE-like"/>
    <property type="match status" value="1"/>
</dbReference>
<dbReference type="SMART" id="SM00382">
    <property type="entry name" value="AAA"/>
    <property type="match status" value="1"/>
</dbReference>
<dbReference type="Gene3D" id="3.40.50.300">
    <property type="entry name" value="P-loop containing nucleotide triphosphate hydrolases"/>
    <property type="match status" value="1"/>
</dbReference>
<dbReference type="PANTHER" id="PTHR30258">
    <property type="entry name" value="TYPE II SECRETION SYSTEM PROTEIN GSPE-RELATED"/>
    <property type="match status" value="1"/>
</dbReference>
<dbReference type="Pfam" id="PF00437">
    <property type="entry name" value="T2SSE"/>
    <property type="match status" value="1"/>
</dbReference>
<dbReference type="SUPFAM" id="SSF52540">
    <property type="entry name" value="P-loop containing nucleoside triphosphate hydrolases"/>
    <property type="match status" value="1"/>
</dbReference>
<organism evidence="5 6">
    <name type="scientific">Candidatus Wildermuthbacteria bacterium RIFCSPHIGHO2_02_FULL_45_25</name>
    <dbReference type="NCBI Taxonomy" id="1802450"/>
    <lineage>
        <taxon>Bacteria</taxon>
        <taxon>Candidatus Wildermuthiibacteriota</taxon>
    </lineage>
</organism>
<dbReference type="Proteomes" id="UP000178092">
    <property type="component" value="Unassembled WGS sequence"/>
</dbReference>
<dbReference type="GO" id="GO:0005524">
    <property type="term" value="F:ATP binding"/>
    <property type="evidence" value="ECO:0007669"/>
    <property type="project" value="UniProtKB-KW"/>
</dbReference>
<evidence type="ECO:0000313" key="6">
    <source>
        <dbReference type="Proteomes" id="UP000178092"/>
    </source>
</evidence>
<keyword evidence="3" id="KW-0067">ATP-binding</keyword>
<dbReference type="PROSITE" id="PS00662">
    <property type="entry name" value="T2SP_E"/>
    <property type="match status" value="1"/>
</dbReference>
<comment type="caution">
    <text evidence="5">The sequence shown here is derived from an EMBL/GenBank/DDBJ whole genome shotgun (WGS) entry which is preliminary data.</text>
</comment>
<reference evidence="5 6" key="1">
    <citation type="journal article" date="2016" name="Nat. Commun.">
        <title>Thousands of microbial genomes shed light on interconnected biogeochemical processes in an aquifer system.</title>
        <authorList>
            <person name="Anantharaman K."/>
            <person name="Brown C.T."/>
            <person name="Hug L.A."/>
            <person name="Sharon I."/>
            <person name="Castelle C.J."/>
            <person name="Probst A.J."/>
            <person name="Thomas B.C."/>
            <person name="Singh A."/>
            <person name="Wilkins M.J."/>
            <person name="Karaoz U."/>
            <person name="Brodie E.L."/>
            <person name="Williams K.H."/>
            <person name="Hubbard S.S."/>
            <person name="Banfield J.F."/>
        </authorList>
    </citation>
    <scope>NUCLEOTIDE SEQUENCE [LARGE SCALE GENOMIC DNA]</scope>
</reference>
<feature type="domain" description="Bacterial type II secretion system protein E" evidence="4">
    <location>
        <begin position="238"/>
        <end position="252"/>
    </location>
</feature>
<comment type="similarity">
    <text evidence="1">Belongs to the GSP E family.</text>
</comment>
<dbReference type="InterPro" id="IPR003593">
    <property type="entry name" value="AAA+_ATPase"/>
</dbReference>
<proteinExistence type="inferred from homology"/>
<dbReference type="GO" id="GO:0016887">
    <property type="term" value="F:ATP hydrolysis activity"/>
    <property type="evidence" value="ECO:0007669"/>
    <property type="project" value="TreeGrafter"/>
</dbReference>
<evidence type="ECO:0000259" key="4">
    <source>
        <dbReference type="PROSITE" id="PS00662"/>
    </source>
</evidence>
<dbReference type="InterPro" id="IPR001482">
    <property type="entry name" value="T2SS/T4SS_dom"/>
</dbReference>
<keyword evidence="2" id="KW-0547">Nucleotide-binding</keyword>
<sequence length="429" mass="46706">MPIEIPSVSAQLYQEIQDGVQTISQLRQKLTEAQTRDVTHMVTVLLLSTIALGASDIHLEPEITDIKLRLRIDGMLQDAGTIDRTIYTSLLSRIKLLAGAKLNIADKPQDGRFSFQIPNGGLIESRVATLPTEYGESAVIRVLNPKNLIKFSELDLRKDLQEMFVRELKKPNGLIVATGPTGSGKTSTLYALLNEIIHPEIKVITIEDPIEYHLPGAIQTQVHPERGYDFASGLQAIVRQDPDVILVGEIRDDQTAQIALQAALTGHLVFSTLHTNNAPGTISRLLSLGSLPINIAAATNLIIGQRLVRRVCAQCAVYDKTAAEEIAAVETSVKGLPARIQPQGNARVAKAKGCSVCNTTGYKGRVGLFEAIVVDGPMEEFILTNPSISALRDFAAKQGMITMRQDGLLKVFQGITTLEEVDRVTADYT</sequence>
<dbReference type="PANTHER" id="PTHR30258:SF1">
    <property type="entry name" value="PROTEIN TRANSPORT PROTEIN HOFB HOMOLOG"/>
    <property type="match status" value="1"/>
</dbReference>
<dbReference type="Gene3D" id="3.30.450.90">
    <property type="match status" value="1"/>
</dbReference>
<dbReference type="EMBL" id="MHTV01000035">
    <property type="protein sequence ID" value="OHA66357.1"/>
    <property type="molecule type" value="Genomic_DNA"/>
</dbReference>
<evidence type="ECO:0000256" key="3">
    <source>
        <dbReference type="ARBA" id="ARBA00022840"/>
    </source>
</evidence>